<dbReference type="Pfam" id="PF08654">
    <property type="entry name" value="DASH_Dad2"/>
    <property type="match status" value="1"/>
</dbReference>
<dbReference type="Proteomes" id="UP001476247">
    <property type="component" value="Unassembled WGS sequence"/>
</dbReference>
<dbReference type="InterPro" id="IPR013963">
    <property type="entry name" value="DASH_Dad2"/>
</dbReference>
<organism evidence="1 2">
    <name type="scientific">Helicostylum pulchrum</name>
    <dbReference type="NCBI Taxonomy" id="562976"/>
    <lineage>
        <taxon>Eukaryota</taxon>
        <taxon>Fungi</taxon>
        <taxon>Fungi incertae sedis</taxon>
        <taxon>Mucoromycota</taxon>
        <taxon>Mucoromycotina</taxon>
        <taxon>Mucoromycetes</taxon>
        <taxon>Mucorales</taxon>
        <taxon>Mucorineae</taxon>
        <taxon>Mucoraceae</taxon>
        <taxon>Helicostylum</taxon>
    </lineage>
</organism>
<accession>A0ABP9XQI1</accession>
<sequence length="94" mass="10569">MANPASQAKLDLYLEKRAELEAVLQIKRKSDELKKSSNDLYEAFKIVTESTKSVSDTLANWEGAFNIMGDSNIGKTKTTDKWVRFVKPIDKEGS</sequence>
<protein>
    <submittedName>
        <fullName evidence="1">Uncharacterized protein</fullName>
    </submittedName>
</protein>
<comment type="caution">
    <text evidence="1">The sequence shown here is derived from an EMBL/GenBank/DDBJ whole genome shotgun (WGS) entry which is preliminary data.</text>
</comment>
<gene>
    <name evidence="1" type="ORF">HPULCUR_002043</name>
</gene>
<reference evidence="1 2" key="1">
    <citation type="submission" date="2024-04" db="EMBL/GenBank/DDBJ databases">
        <title>genome sequences of Mucor flavus KT1a and Helicostylum pulchrum KT1b strains isolation_sourced from the surface of a dry-aged beef.</title>
        <authorList>
            <person name="Toyotome T."/>
            <person name="Hosono M."/>
            <person name="Torimaru M."/>
            <person name="Fukuda K."/>
            <person name="Mikami N."/>
        </authorList>
    </citation>
    <scope>NUCLEOTIDE SEQUENCE [LARGE SCALE GENOMIC DNA]</scope>
    <source>
        <strain evidence="1 2">KT1b</strain>
    </source>
</reference>
<evidence type="ECO:0000313" key="1">
    <source>
        <dbReference type="EMBL" id="GAA5796668.1"/>
    </source>
</evidence>
<keyword evidence="2" id="KW-1185">Reference proteome</keyword>
<dbReference type="EMBL" id="BAABUJ010000006">
    <property type="protein sequence ID" value="GAA5796668.1"/>
    <property type="molecule type" value="Genomic_DNA"/>
</dbReference>
<proteinExistence type="predicted"/>
<name>A0ABP9XQI1_9FUNG</name>
<evidence type="ECO:0000313" key="2">
    <source>
        <dbReference type="Proteomes" id="UP001476247"/>
    </source>
</evidence>